<gene>
    <name evidence="6" type="ORF">CB4_00705</name>
</gene>
<evidence type="ECO:0000256" key="3">
    <source>
        <dbReference type="ARBA" id="ARBA00022692"/>
    </source>
</evidence>
<dbReference type="Pfam" id="PF02588">
    <property type="entry name" value="YitT_membrane"/>
    <property type="match status" value="1"/>
</dbReference>
<dbReference type="Proteomes" id="UP000217696">
    <property type="component" value="Chromosome"/>
</dbReference>
<keyword evidence="3" id="KW-0812">Transmembrane</keyword>
<dbReference type="Gene3D" id="3.30.70.120">
    <property type="match status" value="1"/>
</dbReference>
<keyword evidence="4" id="KW-1133">Transmembrane helix</keyword>
<dbReference type="InterPro" id="IPR015867">
    <property type="entry name" value="N-reg_PII/ATP_PRibTrfase_C"/>
</dbReference>
<dbReference type="GO" id="GO:0005886">
    <property type="term" value="C:plasma membrane"/>
    <property type="evidence" value="ECO:0007669"/>
    <property type="project" value="UniProtKB-SubCell"/>
</dbReference>
<dbReference type="PIRSF" id="PIRSF006483">
    <property type="entry name" value="Membrane_protein_YitT"/>
    <property type="match status" value="1"/>
</dbReference>
<proteinExistence type="predicted"/>
<evidence type="ECO:0000256" key="4">
    <source>
        <dbReference type="ARBA" id="ARBA00022989"/>
    </source>
</evidence>
<name>A0A0U5AWI1_9BACL</name>
<dbReference type="InterPro" id="IPR003740">
    <property type="entry name" value="YitT"/>
</dbReference>
<reference evidence="6 7" key="1">
    <citation type="submission" date="2015-12" db="EMBL/GenBank/DDBJ databases">
        <title>Genome sequence of Aneurinibacillus soli.</title>
        <authorList>
            <person name="Lee J.S."/>
            <person name="Lee K.C."/>
            <person name="Kim K.K."/>
            <person name="Lee B.W."/>
        </authorList>
    </citation>
    <scope>NUCLEOTIDE SEQUENCE [LARGE SCALE GENOMIC DNA]</scope>
    <source>
        <strain evidence="6 7">CB4</strain>
    </source>
</reference>
<evidence type="ECO:0000256" key="1">
    <source>
        <dbReference type="ARBA" id="ARBA00004651"/>
    </source>
</evidence>
<evidence type="ECO:0000313" key="6">
    <source>
        <dbReference type="EMBL" id="BAU26578.1"/>
    </source>
</evidence>
<keyword evidence="2" id="KW-1003">Cell membrane</keyword>
<evidence type="ECO:0000256" key="5">
    <source>
        <dbReference type="ARBA" id="ARBA00023136"/>
    </source>
</evidence>
<dbReference type="AlphaFoldDB" id="A0A0U5AWI1"/>
<evidence type="ECO:0000256" key="2">
    <source>
        <dbReference type="ARBA" id="ARBA00022475"/>
    </source>
</evidence>
<dbReference type="InterPro" id="IPR051461">
    <property type="entry name" value="UPF0750_membrane"/>
</dbReference>
<dbReference type="PANTHER" id="PTHR33545">
    <property type="entry name" value="UPF0750 MEMBRANE PROTEIN YITT-RELATED"/>
    <property type="match status" value="1"/>
</dbReference>
<dbReference type="EMBL" id="AP017312">
    <property type="protein sequence ID" value="BAU26578.1"/>
    <property type="molecule type" value="Genomic_DNA"/>
</dbReference>
<protein>
    <submittedName>
        <fullName evidence="6">Uncharacterized protein</fullName>
    </submittedName>
</protein>
<dbReference type="CDD" id="cd16380">
    <property type="entry name" value="YitT_C"/>
    <property type="match status" value="1"/>
</dbReference>
<accession>A0A0U5AWI1</accession>
<evidence type="ECO:0000313" key="7">
    <source>
        <dbReference type="Proteomes" id="UP000217696"/>
    </source>
</evidence>
<dbReference type="Pfam" id="PF10035">
    <property type="entry name" value="DUF2179"/>
    <property type="match status" value="1"/>
</dbReference>
<dbReference type="KEGG" id="asoc:CB4_00705"/>
<dbReference type="RefSeq" id="WP_373681355.1">
    <property type="nucleotide sequence ID" value="NZ_AP017312.1"/>
</dbReference>
<organism evidence="6 7">
    <name type="scientific">Aneurinibacillus soli</name>
    <dbReference type="NCBI Taxonomy" id="1500254"/>
    <lineage>
        <taxon>Bacteria</taxon>
        <taxon>Bacillati</taxon>
        <taxon>Bacillota</taxon>
        <taxon>Bacilli</taxon>
        <taxon>Bacillales</taxon>
        <taxon>Paenibacillaceae</taxon>
        <taxon>Aneurinibacillus group</taxon>
        <taxon>Aneurinibacillus</taxon>
    </lineage>
</organism>
<dbReference type="InterPro" id="IPR019264">
    <property type="entry name" value="DUF2179"/>
</dbReference>
<keyword evidence="7" id="KW-1185">Reference proteome</keyword>
<comment type="subcellular location">
    <subcellularLocation>
        <location evidence="1">Cell membrane</location>
        <topology evidence="1">Multi-pass membrane protein</topology>
    </subcellularLocation>
</comment>
<dbReference type="PANTHER" id="PTHR33545:SF9">
    <property type="entry name" value="UPF0750 MEMBRANE PROTEIN YITE"/>
    <property type="match status" value="1"/>
</dbReference>
<keyword evidence="5" id="KW-0472">Membrane</keyword>
<sequence>MQATRTKRSMRSEPAAWVVMLREYVLLTVGAFLVAVAFNLFLNAFQIASGGVSGISIIVSHLFGIKPAYTQWVFNFLFIILGFFTLGRQFGVKAIYGTFILPLFVLMTEGWHTITHEPLLAALYGGVGVGVGIGLVFRANASTGGTDLIAQIIHKYMGISLGVAVLAIDGFVVLTAAFVFGPEKALYALITLFVTGRTVDAVQMGLGYAKMAFIISEKRDEIRDAILYEMDRGVTRLSAHGGYTDEERPVLMCVVNQNQLGRLKTIVRQCDPNAFVIVSETHEVLGEGFRRN</sequence>